<keyword evidence="9" id="KW-1185">Reference proteome</keyword>
<keyword evidence="1 6" id="KW-0285">Flavoprotein</keyword>
<dbReference type="GO" id="GO:0009055">
    <property type="term" value="F:electron transfer activity"/>
    <property type="evidence" value="ECO:0007669"/>
    <property type="project" value="UniProtKB-UniRule"/>
</dbReference>
<keyword evidence="2 6" id="KW-0288">FMN</keyword>
<feature type="binding site" evidence="6">
    <location>
        <begin position="96"/>
        <end position="99"/>
    </location>
    <ligand>
        <name>FMN</name>
        <dbReference type="ChEBI" id="CHEBI:58210"/>
    </ligand>
</feature>
<proteinExistence type="inferred from homology"/>
<organism evidence="8 9">
    <name type="scientific">Alloalcanivorax marinus</name>
    <dbReference type="NCBI Taxonomy" id="1177169"/>
    <lineage>
        <taxon>Bacteria</taxon>
        <taxon>Pseudomonadati</taxon>
        <taxon>Pseudomonadota</taxon>
        <taxon>Gammaproteobacteria</taxon>
        <taxon>Oceanospirillales</taxon>
        <taxon>Alcanivoracaceae</taxon>
        <taxon>Alloalcanivorax</taxon>
    </lineage>
</organism>
<dbReference type="EMBL" id="JAJGNA010000002">
    <property type="protein sequence ID" value="MCC4307523.1"/>
    <property type="molecule type" value="Genomic_DNA"/>
</dbReference>
<protein>
    <recommendedName>
        <fullName evidence="6">FMN dependent NADH:quinone oxidoreductase</fullName>
        <ecNumber evidence="6">1.6.5.-</ecNumber>
    </recommendedName>
    <alternativeName>
        <fullName evidence="6">Azo-dye reductase</fullName>
    </alternativeName>
    <alternativeName>
        <fullName evidence="6">FMN-dependent NADH-azo compound oxidoreductase</fullName>
    </alternativeName>
    <alternativeName>
        <fullName evidence="6">FMN-dependent NADH-azoreductase</fullName>
        <ecNumber evidence="6">1.7.1.17</ecNumber>
    </alternativeName>
</protein>
<comment type="caution">
    <text evidence="6">Lacks conserved residue(s) required for the propagation of feature annotation.</text>
</comment>
<evidence type="ECO:0000256" key="5">
    <source>
        <dbReference type="ARBA" id="ARBA00048542"/>
    </source>
</evidence>
<dbReference type="GO" id="GO:0016652">
    <property type="term" value="F:oxidoreductase activity, acting on NAD(P)H as acceptor"/>
    <property type="evidence" value="ECO:0007669"/>
    <property type="project" value="UniProtKB-UniRule"/>
</dbReference>
<keyword evidence="4 6" id="KW-0520">NAD</keyword>
<comment type="function">
    <text evidence="6">Quinone reductase that provides resistance to thiol-specific stress caused by electrophilic quinones.</text>
</comment>
<dbReference type="RefSeq" id="WP_228232793.1">
    <property type="nucleotide sequence ID" value="NZ_JAJGNA010000002.1"/>
</dbReference>
<keyword evidence="3 6" id="KW-0560">Oxidoreductase</keyword>
<dbReference type="EC" id="1.6.5.-" evidence="6"/>
<dbReference type="InterPro" id="IPR050104">
    <property type="entry name" value="FMN-dep_NADH:Q_OxRdtase_AzoR1"/>
</dbReference>
<dbReference type="SUPFAM" id="SSF52218">
    <property type="entry name" value="Flavoproteins"/>
    <property type="match status" value="1"/>
</dbReference>
<dbReference type="Pfam" id="PF02525">
    <property type="entry name" value="Flavodoxin_2"/>
    <property type="match status" value="1"/>
</dbReference>
<dbReference type="InterPro" id="IPR023048">
    <property type="entry name" value="NADH:quinone_OxRdtase_FMN_depd"/>
</dbReference>
<comment type="caution">
    <text evidence="8">The sequence shown here is derived from an EMBL/GenBank/DDBJ whole genome shotgun (WGS) entry which is preliminary data.</text>
</comment>
<dbReference type="HAMAP" id="MF_01216">
    <property type="entry name" value="Azoreductase_type1"/>
    <property type="match status" value="1"/>
</dbReference>
<comment type="function">
    <text evidence="6">Also exhibits azoreductase activity. Catalyzes the reductive cleavage of the azo bond in aromatic azo compounds to the corresponding amines.</text>
</comment>
<dbReference type="PANTHER" id="PTHR43741">
    <property type="entry name" value="FMN-DEPENDENT NADH-AZOREDUCTASE 1"/>
    <property type="match status" value="1"/>
</dbReference>
<name>A0A9Q3UKJ2_9GAMM</name>
<feature type="binding site" evidence="6">
    <location>
        <position position="10"/>
    </location>
    <ligand>
        <name>FMN</name>
        <dbReference type="ChEBI" id="CHEBI:58210"/>
    </ligand>
</feature>
<dbReference type="GO" id="GO:0010181">
    <property type="term" value="F:FMN binding"/>
    <property type="evidence" value="ECO:0007669"/>
    <property type="project" value="UniProtKB-UniRule"/>
</dbReference>
<dbReference type="GO" id="GO:0016655">
    <property type="term" value="F:oxidoreductase activity, acting on NAD(P)H, quinone or similar compound as acceptor"/>
    <property type="evidence" value="ECO:0007669"/>
    <property type="project" value="InterPro"/>
</dbReference>
<dbReference type="EC" id="1.7.1.17" evidence="6"/>
<reference evidence="8" key="1">
    <citation type="submission" date="2021-10" db="EMBL/GenBank/DDBJ databases">
        <title>The diversity and Nitrogen Metabolism of Culturable Nitrate-Utilizing Bacteria Within the Oxygen Minimum Zone of the Changjiang (Yangtze River)Estuary.</title>
        <authorList>
            <person name="Zhang D."/>
            <person name="Zheng J."/>
            <person name="Liu S."/>
            <person name="He W."/>
        </authorList>
    </citation>
    <scope>NUCLEOTIDE SEQUENCE</scope>
    <source>
        <strain evidence="8">FXH-223</strain>
    </source>
</reference>
<evidence type="ECO:0000256" key="6">
    <source>
        <dbReference type="HAMAP-Rule" id="MF_01216"/>
    </source>
</evidence>
<evidence type="ECO:0000256" key="3">
    <source>
        <dbReference type="ARBA" id="ARBA00023002"/>
    </source>
</evidence>
<evidence type="ECO:0000256" key="2">
    <source>
        <dbReference type="ARBA" id="ARBA00022643"/>
    </source>
</evidence>
<dbReference type="Gene3D" id="3.40.50.360">
    <property type="match status" value="1"/>
</dbReference>
<comment type="cofactor">
    <cofactor evidence="6">
        <name>FMN</name>
        <dbReference type="ChEBI" id="CHEBI:58210"/>
    </cofactor>
    <text evidence="6">Binds 1 FMN per subunit.</text>
</comment>
<evidence type="ECO:0000259" key="7">
    <source>
        <dbReference type="Pfam" id="PF02525"/>
    </source>
</evidence>
<comment type="catalytic activity">
    <reaction evidence="6">
        <text>2 a quinone + NADH + H(+) = 2 a 1,4-benzosemiquinone + NAD(+)</text>
        <dbReference type="Rhea" id="RHEA:65952"/>
        <dbReference type="ChEBI" id="CHEBI:15378"/>
        <dbReference type="ChEBI" id="CHEBI:57540"/>
        <dbReference type="ChEBI" id="CHEBI:57945"/>
        <dbReference type="ChEBI" id="CHEBI:132124"/>
        <dbReference type="ChEBI" id="CHEBI:134225"/>
    </reaction>
</comment>
<accession>A0A9Q3UKJ2</accession>
<evidence type="ECO:0000313" key="8">
    <source>
        <dbReference type="EMBL" id="MCC4307523.1"/>
    </source>
</evidence>
<dbReference type="PANTHER" id="PTHR43741:SF2">
    <property type="entry name" value="FMN-DEPENDENT NADH:QUINONE OXIDOREDUCTASE"/>
    <property type="match status" value="1"/>
</dbReference>
<dbReference type="Proteomes" id="UP001108027">
    <property type="component" value="Unassembled WGS sequence"/>
</dbReference>
<gene>
    <name evidence="6" type="primary">azoR</name>
    <name evidence="8" type="ORF">LL252_02970</name>
</gene>
<comment type="similarity">
    <text evidence="6">Belongs to the azoreductase type 1 family.</text>
</comment>
<comment type="subunit">
    <text evidence="6">Homodimer.</text>
</comment>
<comment type="catalytic activity">
    <reaction evidence="5">
        <text>N,N-dimethyl-1,4-phenylenediamine + anthranilate + 2 NAD(+) = 2-(4-dimethylaminophenyl)diazenylbenzoate + 2 NADH + 2 H(+)</text>
        <dbReference type="Rhea" id="RHEA:55872"/>
        <dbReference type="ChEBI" id="CHEBI:15378"/>
        <dbReference type="ChEBI" id="CHEBI:15783"/>
        <dbReference type="ChEBI" id="CHEBI:16567"/>
        <dbReference type="ChEBI" id="CHEBI:57540"/>
        <dbReference type="ChEBI" id="CHEBI:57945"/>
        <dbReference type="ChEBI" id="CHEBI:71579"/>
        <dbReference type="EC" id="1.7.1.17"/>
    </reaction>
    <physiologicalReaction direction="right-to-left" evidence="5">
        <dbReference type="Rhea" id="RHEA:55874"/>
    </physiologicalReaction>
</comment>
<dbReference type="AlphaFoldDB" id="A0A9Q3UKJ2"/>
<feature type="domain" description="Flavodoxin-like fold" evidence="7">
    <location>
        <begin position="3"/>
        <end position="197"/>
    </location>
</feature>
<dbReference type="InterPro" id="IPR003680">
    <property type="entry name" value="Flavodoxin_fold"/>
</dbReference>
<evidence type="ECO:0000313" key="9">
    <source>
        <dbReference type="Proteomes" id="UP001108027"/>
    </source>
</evidence>
<evidence type="ECO:0000256" key="4">
    <source>
        <dbReference type="ARBA" id="ARBA00023027"/>
    </source>
</evidence>
<sequence>MTRILYLQNSLFGADGASSRLSRAFIDGYRDAHPDTEVVTRDLITDGVPHLDLERAGALRGFSDGLNQAQQAVLARSDAFVQELRDADLVVIGMPMYNFGAPTQFKAWIDHIARAGVTFKYTDTGPVGLLEDKPVRVFAAHGGVHAGQPYETTTVFVKQIFGFMGIRDVRFIYAEGLNMGDEVKHQALARAEAEIAAELEALTPTTA</sequence>
<evidence type="ECO:0000256" key="1">
    <source>
        <dbReference type="ARBA" id="ARBA00022630"/>
    </source>
</evidence>
<dbReference type="InterPro" id="IPR029039">
    <property type="entry name" value="Flavoprotein-like_sf"/>
</dbReference>